<reference evidence="1 2" key="1">
    <citation type="submission" date="2014-02" db="EMBL/GenBank/DDBJ databases">
        <title>Genome Sequence of an Hyperthermophilic Archaeon, Thermococcus nautili 30-1, producing viral vesicles.</title>
        <authorList>
            <person name="Oberto J."/>
            <person name="Gaudin M."/>
            <person name="Cossu M."/>
            <person name="Gorlas A."/>
            <person name="Slesarev A."/>
            <person name="Marguet E."/>
            <person name="Forterre P."/>
        </authorList>
    </citation>
    <scope>NUCLEOTIDE SEQUENCE [LARGE SCALE GENOMIC DNA]</scope>
    <source>
        <strain evidence="1 2">30-1</strain>
    </source>
</reference>
<evidence type="ECO:0000313" key="2">
    <source>
        <dbReference type="Proteomes" id="UP000019434"/>
    </source>
</evidence>
<evidence type="ECO:0008006" key="3">
    <source>
        <dbReference type="Google" id="ProtNLM"/>
    </source>
</evidence>
<gene>
    <name evidence="1" type="ORF">BD01_0301</name>
</gene>
<proteinExistence type="predicted"/>
<keyword evidence="2" id="KW-1185">Reference proteome</keyword>
<protein>
    <recommendedName>
        <fullName evidence="3">CGP-CTERM sorting domain-containing protein</fullName>
    </recommendedName>
</protein>
<dbReference type="STRING" id="195522.BD01_0301"/>
<dbReference type="PANTHER" id="PTHR42754:SF1">
    <property type="entry name" value="LIPOPROTEIN"/>
    <property type="match status" value="1"/>
</dbReference>
<accession>W8NRS6</accession>
<sequence>MSWRVPPAVFVALLTIGLVSGSAVILAPPEGMATYPEVIAGVGSDGDGGFVVVVPFNMTSNGTPVVPGAWVGDFYPNGSLKWGENVKGAPLHPSPRIFRATANGSILLIGQSDEGNHTDIWVIKLDRDGKLLWSKDYLLNVSPGWIMTVDDAVQAGNEILIATHVDSFRGNEQVTVPVVLALDGNGKLLWAREYRIPHGPGELYSTAIGKVGDGYYLILHDERNWYYLRLDKEGNPVGTWKVTSSLKGFFIKSALSLGNTVYFLGGSSNGTVLGAIVGNSTIWAKLYILIPEKTCTEKSENVTVLSTRTSSTEPAPALTVSGNYLLFQPTVVEAFRLACNDGLNTTYAVIKTDTMGIVVGSFVAVSNGMPWEKTTLPEFLSEPVGVSANGNSFIAIWRETTASGAVLHFRGFAILSNLQSKPEGPVIGTYGFRVNVMPVDVELTPGPVATKGELDVKTVEEPVTIEKTQGVPVKVFTTEESSEGSICGPGIILLLSLLVALRRRG</sequence>
<dbReference type="AlphaFoldDB" id="W8NRS6"/>
<dbReference type="RefSeq" id="WP_042689193.1">
    <property type="nucleotide sequence ID" value="NZ_CP007264.1"/>
</dbReference>
<dbReference type="EMBL" id="CP007264">
    <property type="protein sequence ID" value="AHL21928.1"/>
    <property type="molecule type" value="Genomic_DNA"/>
</dbReference>
<dbReference type="NCBIfam" id="TIGR04288">
    <property type="entry name" value="CGP_CTERM"/>
    <property type="match status" value="1"/>
</dbReference>
<organism evidence="1 2">
    <name type="scientific">Thermococcus nautili</name>
    <dbReference type="NCBI Taxonomy" id="195522"/>
    <lineage>
        <taxon>Archaea</taxon>
        <taxon>Methanobacteriati</taxon>
        <taxon>Methanobacteriota</taxon>
        <taxon>Thermococci</taxon>
        <taxon>Thermococcales</taxon>
        <taxon>Thermococcaceae</taxon>
        <taxon>Thermococcus</taxon>
    </lineage>
</organism>
<dbReference type="eggNOG" id="arCOG02559">
    <property type="taxonomic scope" value="Archaea"/>
</dbReference>
<dbReference type="KEGG" id="tnu:BD01_0301"/>
<evidence type="ECO:0000313" key="1">
    <source>
        <dbReference type="EMBL" id="AHL21928.1"/>
    </source>
</evidence>
<dbReference type="InterPro" id="IPR027552">
    <property type="entry name" value="CGP_CTERM"/>
</dbReference>
<dbReference type="HOGENOM" id="CLU_547052_0_0_2"/>
<dbReference type="PANTHER" id="PTHR42754">
    <property type="entry name" value="ENDOGLUCANASE"/>
    <property type="match status" value="1"/>
</dbReference>
<name>W8NRS6_9EURY</name>
<dbReference type="GeneID" id="24958845"/>
<dbReference type="Proteomes" id="UP000019434">
    <property type="component" value="Chromosome"/>
</dbReference>
<dbReference type="OrthoDB" id="98274at2157"/>